<name>A0A8J3Z6F9_9ACTN</name>
<accession>A0A8J3Z6F9</accession>
<dbReference type="Proteomes" id="UP000612585">
    <property type="component" value="Unassembled WGS sequence"/>
</dbReference>
<organism evidence="2 3">
    <name type="scientific">Virgisporangium aurantiacum</name>
    <dbReference type="NCBI Taxonomy" id="175570"/>
    <lineage>
        <taxon>Bacteria</taxon>
        <taxon>Bacillati</taxon>
        <taxon>Actinomycetota</taxon>
        <taxon>Actinomycetes</taxon>
        <taxon>Micromonosporales</taxon>
        <taxon>Micromonosporaceae</taxon>
        <taxon>Virgisporangium</taxon>
    </lineage>
</organism>
<dbReference type="RefSeq" id="WP_203993888.1">
    <property type="nucleotide sequence ID" value="NZ_BOPG01000023.1"/>
</dbReference>
<dbReference type="AlphaFoldDB" id="A0A8J3Z6F9"/>
<reference evidence="2" key="1">
    <citation type="submission" date="2021-01" db="EMBL/GenBank/DDBJ databases">
        <title>Whole genome shotgun sequence of Virgisporangium aurantiacum NBRC 16421.</title>
        <authorList>
            <person name="Komaki H."/>
            <person name="Tamura T."/>
        </authorList>
    </citation>
    <scope>NUCLEOTIDE SEQUENCE</scope>
    <source>
        <strain evidence="2">NBRC 16421</strain>
    </source>
</reference>
<evidence type="ECO:0000256" key="1">
    <source>
        <dbReference type="SAM" id="MobiDB-lite"/>
    </source>
</evidence>
<evidence type="ECO:0000313" key="2">
    <source>
        <dbReference type="EMBL" id="GIJ56115.1"/>
    </source>
</evidence>
<dbReference type="EMBL" id="BOPG01000023">
    <property type="protein sequence ID" value="GIJ56115.1"/>
    <property type="molecule type" value="Genomic_DNA"/>
</dbReference>
<evidence type="ECO:0000313" key="3">
    <source>
        <dbReference type="Proteomes" id="UP000612585"/>
    </source>
</evidence>
<feature type="region of interest" description="Disordered" evidence="1">
    <location>
        <begin position="193"/>
        <end position="214"/>
    </location>
</feature>
<comment type="caution">
    <text evidence="2">The sequence shown here is derived from an EMBL/GenBank/DDBJ whole genome shotgun (WGS) entry which is preliminary data.</text>
</comment>
<proteinExistence type="predicted"/>
<gene>
    <name evidence="2" type="ORF">Vau01_036310</name>
</gene>
<protein>
    <submittedName>
        <fullName evidence="2">Uncharacterized protein</fullName>
    </submittedName>
</protein>
<keyword evidence="3" id="KW-1185">Reference proteome</keyword>
<sequence length="225" mass="24314">MRSDLGYSPDNPITVGGGRVFAAFNEQQYLRRLRGPGGAPLEFRRRGSTGGPRILDIYEIESAEPLVLLLDPYRPGPNGVPDGFTLDRPDEPWALATSIVPVDPSAPAPPPAGPAKWRMVGADGATYGFVDFGAGGAVTVDMPQHTGALLRERVDLFVGMTPPEYRAGVLADVLERVIPWESRGAMRGIPEAARAEPGWSGPVWGTENDGQTRRRWWPFGRGRAG</sequence>